<evidence type="ECO:0000256" key="7">
    <source>
        <dbReference type="ARBA" id="ARBA00023136"/>
    </source>
</evidence>
<keyword evidence="3 8" id="KW-0813">Transport</keyword>
<evidence type="ECO:0000256" key="6">
    <source>
        <dbReference type="ARBA" id="ARBA00022989"/>
    </source>
</evidence>
<feature type="transmembrane region" description="Helical" evidence="8">
    <location>
        <begin position="178"/>
        <end position="199"/>
    </location>
</feature>
<feature type="transmembrane region" description="Helical" evidence="8">
    <location>
        <begin position="390"/>
        <end position="411"/>
    </location>
</feature>
<keyword evidence="7 8" id="KW-0472">Membrane</keyword>
<dbReference type="GO" id="GO:0005283">
    <property type="term" value="F:amino acid:sodium symporter activity"/>
    <property type="evidence" value="ECO:0007669"/>
    <property type="project" value="InterPro"/>
</dbReference>
<dbReference type="EMBL" id="MJIE01000001">
    <property type="protein sequence ID" value="OLR55475.1"/>
    <property type="molecule type" value="Genomic_DNA"/>
</dbReference>
<feature type="transmembrane region" description="Helical" evidence="8">
    <location>
        <begin position="206"/>
        <end position="223"/>
    </location>
</feature>
<dbReference type="InterPro" id="IPR001463">
    <property type="entry name" value="Na/Ala_symport"/>
</dbReference>
<feature type="transmembrane region" description="Helical" evidence="8">
    <location>
        <begin position="12"/>
        <end position="34"/>
    </location>
</feature>
<dbReference type="Gene3D" id="1.20.1740.10">
    <property type="entry name" value="Amino acid/polyamine transporter I"/>
    <property type="match status" value="1"/>
</dbReference>
<keyword evidence="5 8" id="KW-0812">Transmembrane</keyword>
<feature type="transmembrane region" description="Helical" evidence="8">
    <location>
        <begin position="417"/>
        <end position="434"/>
    </location>
</feature>
<comment type="similarity">
    <text evidence="2 8">Belongs to the alanine or glycine:cation symporter (AGCS) (TC 2.A.25) family.</text>
</comment>
<sequence>MVKALDNFDAFLWGLPLIIVLLGTHLFCTVRTGFIQKYTFKGIKLSVTPDPDGEGEVSQFGALTTALAATIGTGNIIGVATAVASGGPGAVFWMWMTGVLGIATKYMETAMSVKYREQTEDGRMIGGAFTALERGLHAKWLGVLFALFGAIAAFGIGCMTQANSISTALKQNFGLPEWVAGILVAVFTAIVIIGGVKSITMVTEKLVPFMAAFYVIGSIWVMIMNGHFVGEALVLIIKSAFSLQAGAGGLFGYSVAVALRYGCARGLFSNESGMGSAPIVAASAKTRNPVRQSLVSMTGTFWDTVVICLLTGLTLVSSALAHPEFIEAGSKTDTTVLTFHAFGLIPVVGRPIIALSLALFAFSTILGWSYYGERCAEYLCGPKIIMPYKIAFVVLSFVGCVIALNTVWTIADILNGLMVIPNVIGVWLLSGHLMEDVHKYVRNIDEVDPTPIPIVHKQIADL</sequence>
<dbReference type="RefSeq" id="WP_075712470.1">
    <property type="nucleotide sequence ID" value="NZ_MJIE01000001.1"/>
</dbReference>
<evidence type="ECO:0000313" key="9">
    <source>
        <dbReference type="EMBL" id="OLR55475.1"/>
    </source>
</evidence>
<protein>
    <submittedName>
        <fullName evidence="9">Transporter</fullName>
    </submittedName>
</protein>
<feature type="transmembrane region" description="Helical" evidence="8">
    <location>
        <begin position="301"/>
        <end position="321"/>
    </location>
</feature>
<evidence type="ECO:0000256" key="5">
    <source>
        <dbReference type="ARBA" id="ARBA00022692"/>
    </source>
</evidence>
<feature type="transmembrane region" description="Helical" evidence="8">
    <location>
        <begin position="140"/>
        <end position="162"/>
    </location>
</feature>
<feature type="transmembrane region" description="Helical" evidence="8">
    <location>
        <begin position="235"/>
        <end position="259"/>
    </location>
</feature>
<keyword evidence="8" id="KW-0769">Symport</keyword>
<evidence type="ECO:0000256" key="8">
    <source>
        <dbReference type="RuleBase" id="RU363064"/>
    </source>
</evidence>
<evidence type="ECO:0000256" key="2">
    <source>
        <dbReference type="ARBA" id="ARBA00009261"/>
    </source>
</evidence>
<dbReference type="NCBIfam" id="TIGR00835">
    <property type="entry name" value="agcS"/>
    <property type="match status" value="1"/>
</dbReference>
<comment type="caution">
    <text evidence="9">The sequence shown here is derived from an EMBL/GenBank/DDBJ whole genome shotgun (WGS) entry which is preliminary data.</text>
</comment>
<dbReference type="OrthoDB" id="9804874at2"/>
<evidence type="ECO:0000256" key="3">
    <source>
        <dbReference type="ARBA" id="ARBA00022448"/>
    </source>
</evidence>
<organism evidence="9 10">
    <name type="scientific">Hornefia porci</name>
    <dbReference type="NCBI Taxonomy" id="2652292"/>
    <lineage>
        <taxon>Bacteria</taxon>
        <taxon>Bacillati</taxon>
        <taxon>Bacillota</taxon>
        <taxon>Clostridia</taxon>
        <taxon>Peptostreptococcales</taxon>
        <taxon>Anaerovoracaceae</taxon>
        <taxon>Hornefia</taxon>
    </lineage>
</organism>
<evidence type="ECO:0000256" key="1">
    <source>
        <dbReference type="ARBA" id="ARBA00004651"/>
    </source>
</evidence>
<evidence type="ECO:0000256" key="4">
    <source>
        <dbReference type="ARBA" id="ARBA00022475"/>
    </source>
</evidence>
<evidence type="ECO:0000313" key="10">
    <source>
        <dbReference type="Proteomes" id="UP000187404"/>
    </source>
</evidence>
<gene>
    <name evidence="9" type="ORF">BHK98_04980</name>
</gene>
<keyword evidence="4 8" id="KW-1003">Cell membrane</keyword>
<dbReference type="AlphaFoldDB" id="A0A1Q9JH18"/>
<feature type="transmembrane region" description="Helical" evidence="8">
    <location>
        <begin position="90"/>
        <end position="107"/>
    </location>
</feature>
<comment type="subcellular location">
    <subcellularLocation>
        <location evidence="1 8">Cell membrane</location>
        <topology evidence="1 8">Multi-pass membrane protein</topology>
    </subcellularLocation>
</comment>
<dbReference type="PRINTS" id="PR00175">
    <property type="entry name" value="NAALASMPORT"/>
</dbReference>
<accession>A0A1Q9JH18</accession>
<dbReference type="STRING" id="1261640.BHK98_04980"/>
<dbReference type="Pfam" id="PF01235">
    <property type="entry name" value="Na_Ala_symp"/>
    <property type="match status" value="1"/>
</dbReference>
<feature type="transmembrane region" description="Helical" evidence="8">
    <location>
        <begin position="341"/>
        <end position="369"/>
    </location>
</feature>
<dbReference type="PANTHER" id="PTHR30330">
    <property type="entry name" value="AGSS FAMILY TRANSPORTER, SODIUM-ALANINE"/>
    <property type="match status" value="1"/>
</dbReference>
<dbReference type="Proteomes" id="UP000187404">
    <property type="component" value="Unassembled WGS sequence"/>
</dbReference>
<keyword evidence="10" id="KW-1185">Reference proteome</keyword>
<dbReference type="GO" id="GO:0005886">
    <property type="term" value="C:plasma membrane"/>
    <property type="evidence" value="ECO:0007669"/>
    <property type="project" value="UniProtKB-SubCell"/>
</dbReference>
<name>A0A1Q9JH18_9FIRM</name>
<dbReference type="PANTHER" id="PTHR30330:SF3">
    <property type="entry name" value="TRANSCRIPTIONAL REGULATOR, LRP FAMILY"/>
    <property type="match status" value="1"/>
</dbReference>
<reference evidence="9 10" key="1">
    <citation type="journal article" date="2016" name="Appl. Environ. Microbiol.">
        <title>Function and Phylogeny of Bacterial Butyryl Coenzyme A:Acetate Transferases and Their Diversity in the Proximal Colon of Swine.</title>
        <authorList>
            <person name="Trachsel J."/>
            <person name="Bayles D.O."/>
            <person name="Looft T."/>
            <person name="Levine U.Y."/>
            <person name="Allen H.K."/>
        </authorList>
    </citation>
    <scope>NUCLEOTIDE SEQUENCE [LARGE SCALE GENOMIC DNA]</scope>
    <source>
        <strain evidence="9 10">68-3-10</strain>
    </source>
</reference>
<proteinExistence type="inferred from homology"/>
<keyword evidence="6 8" id="KW-1133">Transmembrane helix</keyword>